<evidence type="ECO:0000259" key="4">
    <source>
        <dbReference type="PROSITE" id="PS50075"/>
    </source>
</evidence>
<dbReference type="InterPro" id="IPR010071">
    <property type="entry name" value="AA_adenyl_dom"/>
</dbReference>
<feature type="domain" description="Carrier" evidence="4">
    <location>
        <begin position="1041"/>
        <end position="1116"/>
    </location>
</feature>
<sequence length="2192" mass="249918">MNALEIIAILKKHKVVPKLEDGQLKLVGETRSLTKELIEEIKKNKDVLFTFLKDSNDQLLYTPISRVAVQESYPLSNAQYRLWVMDQFEGGHTAYTITKGFYLKGFVEANHLEAAFHMSVQRHESLRTVFRVIDGEPRQVILPDLKFQIEYEDVSKLESIKSYLRYEVEKSVNWDFDLANGPLMRVKLFRISPEEYAMIFGIHHIVSDGWSVGVLVKEVMHFYEVCCEKTEPVLEELQVHYKDYSAWLDQKINSIKGADFKNFWKSQFEGITEPINLPVDFNRPDIKSYEGAFSKYFFAADFYNSISDFCKVKHVTVFNFFRAVLTVLLYKVSGQKNIVIGTPVSGRNHFELENQIGLYINTLPLSASIIPDESFIDFLNRISTHSFKAFDYQEYPLDKIIDDQNLKRDISRNPLFDVMMVLQNTAISDGTINITQQYGFELGMLDAYLDDDDHKSEGEKRAAKFDLSFYFDKDPENEYFLEIEYSTRLFEKNKINLLFEAFVHIIYQVLANPEGRVKNIEIISSEWKQRILHQYNTPIDTIDEQNIAGLLEPSLKRYKNNNAIVTNERSISYEELASCYHRAAGYLEKIDGLAMNAHIGLLLSRSEWMIISIMAILKTGRAYVPIDIRYPASRINYMIADAELDLILVDDEGMGLLPKDYKGKVLHIDYLKTSGDVGEINNDSSDFREHTAYLIYTSGSTGTPKGVQICQRNTIAFLKWAMDEFAAIDYEILYAATSYCFDLSVFEFFLPLLHGKTIRILQSGTEIPKYLKRENRVMINTVPSVVRTLLEEGVNWAGVAALNMAGEAVPFKVKKEIDYSNIAVRNLYGPSEDTTYSTIYRFEPDDYHFVPIGKPVGFTHLYILDKDQNLLPPGIEGEIYLSGQSVAKGYFNKEELTAERFLDNPFLPEFKMYKTGDLGRWLADGNVEFLGRKDDQVKLRGFRIELEEIQFQLEQHPLISEAVVAIRQIGEDKYLVAYCVSDEMPSSVLLKDFLTQTLPVYMVPDYIINLNSIPLNTNGKVDKSQLPDPIAIVSEHLVIKSPETDTEVLLLNLWKEILGFRDLGVNNNFFDVGGHSLKATRLRTMIAATFAKDLTLHELFSYPTVEEQARIIDQKPKSAGVILSRAAAVDHYPISYAQERLWVLISFEEASKAYNMPAAFKIIGKLNIDLLEDAFREVIRKYEILRTIFSNKGLEPEQIILEPEAIRFSVEEIVLESTLSLEEEARFLQNRWQTPFDLEKGPLLNCFVLATGSRQILSFNMHHIISDGWSVLVLYKNIIQAYHNLSVNGIAGLLGLPLQYKDYAVWQKTAVQAEQIQKQLAYWKNKFAGVLPVIELPVDFNRPAVKTYNGSTHYLEFTTALSNSLYQLSSNSGVSLFMTLLAVMNVLLKKYTNQNDLVIGVPVAGRNYEELEDQIGFFVNTLAIRTIIDPKDSFLSLLKLEKELMLEGFDHQDLPFELLIEALELERDQSRSPLFDVMLVLQNRDTLMEAASQRITDDLKFERILYPSGIAKYDLTFSFSESAEGLSLEVEYNRDLFKKETISRLALHFASLCEKVTENPDIAVKDLSVTDARDNEVYLSCDRTMVNYYQTATIVSTFQHQARLFPENIAVIADNIKLTYRELDEKSGQLAAVLINEYKVQPEQLVALYFERNEWMIIGILAVLKSAAAYIPVDPSYPLSRIDYIMEDSSSKLILSDATFPEKLTPYQELIQYLDISALSYTGEGGQADVQPENLAYIIYTSGTTGKPKGVMIEHRNVTRLIDNEENIFDFNVSDNWSLFHSYAFDFSVWEMFGALLTGGTLVIVPKEVAQNSASFYEFLLEQGITVLNQTPTAFRSLMQINRDRLSVPPVTLRYLIFGGEALAPEILREWHDLVPLCKNINMYGITETTVHVTFKEILSQDIKENISNVGLPIPTLSCYVLDSDLKKVPIGVIGELYVGGAGLARGYLNKPELTAGKFLRNVLTEGDRMYRSGDFARILPNGDLEYIGRQDDQVKIAGHRIELGEIETALKRIEGVSDAIVLPVKNAEEEYELVAYYISVQQVDLPLRQELAEVLPSYMIPAYLVNLPAFPINQNGKLDKKALPNPELTKSNLVEYTPARNDFDLRITAIWEEVLRKEKIGIKDNFFDLGGNSLKATRVLSRIHEVFGVKVDLKNLFTEATIAHLSDYVETVQWMETENESIVDGDNEIIF</sequence>
<dbReference type="InterPro" id="IPR000873">
    <property type="entry name" value="AMP-dep_synth/lig_dom"/>
</dbReference>
<protein>
    <submittedName>
        <fullName evidence="5">Amino acid adenylation domain-containing protein</fullName>
    </submittedName>
</protein>
<dbReference type="InterPro" id="IPR020806">
    <property type="entry name" value="PKS_PP-bd"/>
</dbReference>
<dbReference type="Proteomes" id="UP000297429">
    <property type="component" value="Unassembled WGS sequence"/>
</dbReference>
<dbReference type="Gene3D" id="2.30.38.10">
    <property type="entry name" value="Luciferase, Domain 3"/>
    <property type="match status" value="1"/>
</dbReference>
<dbReference type="InterPro" id="IPR029058">
    <property type="entry name" value="AB_hydrolase_fold"/>
</dbReference>
<dbReference type="Gene3D" id="1.10.1200.10">
    <property type="entry name" value="ACP-like"/>
    <property type="match status" value="1"/>
</dbReference>
<dbReference type="Gene3D" id="3.40.50.980">
    <property type="match status" value="2"/>
</dbReference>
<dbReference type="Gene3D" id="3.40.50.12780">
    <property type="entry name" value="N-terminal domain of ligase-like"/>
    <property type="match status" value="1"/>
</dbReference>
<dbReference type="CDD" id="cd19531">
    <property type="entry name" value="LCL_NRPS-like"/>
    <property type="match status" value="2"/>
</dbReference>
<dbReference type="FunFam" id="3.40.50.980:FF:000002">
    <property type="entry name" value="Enterobactin synthetase component F"/>
    <property type="match status" value="1"/>
</dbReference>
<dbReference type="InterPro" id="IPR042099">
    <property type="entry name" value="ANL_N_sf"/>
</dbReference>
<keyword evidence="8" id="KW-1185">Reference proteome</keyword>
<dbReference type="GO" id="GO:0031177">
    <property type="term" value="F:phosphopantetheine binding"/>
    <property type="evidence" value="ECO:0007669"/>
    <property type="project" value="InterPro"/>
</dbReference>
<dbReference type="FunFam" id="3.40.50.12780:FF:000012">
    <property type="entry name" value="Non-ribosomal peptide synthetase"/>
    <property type="match status" value="1"/>
</dbReference>
<dbReference type="SUPFAM" id="SSF52777">
    <property type="entry name" value="CoA-dependent acyltransferases"/>
    <property type="match status" value="4"/>
</dbReference>
<proteinExistence type="predicted"/>
<keyword evidence="3" id="KW-0597">Phosphoprotein</keyword>
<dbReference type="PANTHER" id="PTHR45527:SF14">
    <property type="entry name" value="PLIPASTATIN SYNTHASE SUBUNIT B"/>
    <property type="match status" value="1"/>
</dbReference>
<dbReference type="Proteomes" id="UP000273898">
    <property type="component" value="Unassembled WGS sequence"/>
</dbReference>
<dbReference type="InterPro" id="IPR045851">
    <property type="entry name" value="AMP-bd_C_sf"/>
</dbReference>
<evidence type="ECO:0000256" key="1">
    <source>
        <dbReference type="ARBA" id="ARBA00001957"/>
    </source>
</evidence>
<dbReference type="PROSITE" id="PS00455">
    <property type="entry name" value="AMP_BINDING"/>
    <property type="match status" value="2"/>
</dbReference>
<dbReference type="SUPFAM" id="SSF47336">
    <property type="entry name" value="ACP-like"/>
    <property type="match status" value="2"/>
</dbReference>
<dbReference type="Gene3D" id="3.30.559.10">
    <property type="entry name" value="Chloramphenicol acetyltransferase-like domain"/>
    <property type="match status" value="2"/>
</dbReference>
<evidence type="ECO:0000313" key="7">
    <source>
        <dbReference type="Proteomes" id="UP000273898"/>
    </source>
</evidence>
<reference evidence="5 7" key="1">
    <citation type="submission" date="2018-10" db="EMBL/GenBank/DDBJ databases">
        <title>Genomic Encyclopedia of Archaeal and Bacterial Type Strains, Phase II (KMG-II): from individual species to whole genera.</title>
        <authorList>
            <person name="Goeker M."/>
        </authorList>
    </citation>
    <scope>NUCLEOTIDE SEQUENCE [LARGE SCALE GENOMIC DNA]</scope>
    <source>
        <strain evidence="5 7">DSM 19624</strain>
    </source>
</reference>
<evidence type="ECO:0000313" key="6">
    <source>
        <dbReference type="EMBL" id="TFB29414.1"/>
    </source>
</evidence>
<accession>A0A497XTU2</accession>
<dbReference type="InterPro" id="IPR020459">
    <property type="entry name" value="AMP-binding"/>
</dbReference>
<dbReference type="Gene3D" id="3.30.559.30">
    <property type="entry name" value="Nonribosomal peptide synthetase, condensation domain"/>
    <property type="match status" value="2"/>
</dbReference>
<dbReference type="PROSITE" id="PS00012">
    <property type="entry name" value="PHOSPHOPANTETHEINE"/>
    <property type="match status" value="2"/>
</dbReference>
<dbReference type="GO" id="GO:0044550">
    <property type="term" value="P:secondary metabolite biosynthetic process"/>
    <property type="evidence" value="ECO:0007669"/>
    <property type="project" value="TreeGrafter"/>
</dbReference>
<reference evidence="6 8" key="2">
    <citation type="submission" date="2019-03" db="EMBL/GenBank/DDBJ databases">
        <authorList>
            <person name="He R.-H."/>
        </authorList>
    </citation>
    <scope>NUCLEOTIDE SEQUENCE [LARGE SCALE GENOMIC DNA]</scope>
    <source>
        <strain evidence="6 8">DSM 19624</strain>
    </source>
</reference>
<dbReference type="RefSeq" id="WP_121286854.1">
    <property type="nucleotide sequence ID" value="NZ_RCCK01000014.1"/>
</dbReference>
<organism evidence="5 7">
    <name type="scientific">Pedobacter alluvionis</name>
    <dbReference type="NCBI Taxonomy" id="475253"/>
    <lineage>
        <taxon>Bacteria</taxon>
        <taxon>Pseudomonadati</taxon>
        <taxon>Bacteroidota</taxon>
        <taxon>Sphingobacteriia</taxon>
        <taxon>Sphingobacteriales</taxon>
        <taxon>Sphingobacteriaceae</taxon>
        <taxon>Pedobacter</taxon>
    </lineage>
</organism>
<dbReference type="InterPro" id="IPR009081">
    <property type="entry name" value="PP-bd_ACP"/>
</dbReference>
<dbReference type="OrthoDB" id="4317020at2"/>
<evidence type="ECO:0000256" key="2">
    <source>
        <dbReference type="ARBA" id="ARBA00022450"/>
    </source>
</evidence>
<dbReference type="PANTHER" id="PTHR45527">
    <property type="entry name" value="NONRIBOSOMAL PEPTIDE SYNTHETASE"/>
    <property type="match status" value="1"/>
</dbReference>
<dbReference type="GO" id="GO:0005737">
    <property type="term" value="C:cytoplasm"/>
    <property type="evidence" value="ECO:0007669"/>
    <property type="project" value="TreeGrafter"/>
</dbReference>
<dbReference type="CDD" id="cd17643">
    <property type="entry name" value="A_NRPS_Cytc1-like"/>
    <property type="match status" value="1"/>
</dbReference>
<dbReference type="SUPFAM" id="SSF56801">
    <property type="entry name" value="Acetyl-CoA synthetase-like"/>
    <property type="match status" value="2"/>
</dbReference>
<evidence type="ECO:0000313" key="8">
    <source>
        <dbReference type="Proteomes" id="UP000297429"/>
    </source>
</evidence>
<dbReference type="Pfam" id="PF00668">
    <property type="entry name" value="Condensation"/>
    <property type="match status" value="2"/>
</dbReference>
<feature type="domain" description="Carrier" evidence="4">
    <location>
        <begin position="2099"/>
        <end position="2174"/>
    </location>
</feature>
<dbReference type="NCBIfam" id="NF003417">
    <property type="entry name" value="PRK04813.1"/>
    <property type="match status" value="2"/>
</dbReference>
<dbReference type="Pfam" id="PF00550">
    <property type="entry name" value="PP-binding"/>
    <property type="match status" value="2"/>
</dbReference>
<dbReference type="PROSITE" id="PS50075">
    <property type="entry name" value="CARRIER"/>
    <property type="match status" value="2"/>
</dbReference>
<keyword evidence="2" id="KW-0596">Phosphopantetheine</keyword>
<dbReference type="GO" id="GO:0043041">
    <property type="term" value="P:amino acid activation for nonribosomal peptide biosynthetic process"/>
    <property type="evidence" value="ECO:0007669"/>
    <property type="project" value="TreeGrafter"/>
</dbReference>
<dbReference type="EMBL" id="SOPX01000004">
    <property type="protein sequence ID" value="TFB29414.1"/>
    <property type="molecule type" value="Genomic_DNA"/>
</dbReference>
<comment type="caution">
    <text evidence="5">The sequence shown here is derived from an EMBL/GenBank/DDBJ whole genome shotgun (WGS) entry which is preliminary data.</text>
</comment>
<dbReference type="CDD" id="cd05930">
    <property type="entry name" value="A_NRPS"/>
    <property type="match status" value="1"/>
</dbReference>
<dbReference type="InterPro" id="IPR036736">
    <property type="entry name" value="ACP-like_sf"/>
</dbReference>
<name>A0A497XTU2_9SPHI</name>
<dbReference type="NCBIfam" id="TIGR01733">
    <property type="entry name" value="AA-adenyl-dom"/>
    <property type="match status" value="2"/>
</dbReference>
<dbReference type="PRINTS" id="PR00154">
    <property type="entry name" value="AMPBINDING"/>
</dbReference>
<dbReference type="FunFam" id="1.10.1200.10:FF:000005">
    <property type="entry name" value="Nonribosomal peptide synthetase 1"/>
    <property type="match status" value="1"/>
</dbReference>
<dbReference type="Pfam" id="PF00501">
    <property type="entry name" value="AMP-binding"/>
    <property type="match status" value="2"/>
</dbReference>
<dbReference type="SMART" id="SM00823">
    <property type="entry name" value="PKS_PP"/>
    <property type="match status" value="2"/>
</dbReference>
<dbReference type="InterPro" id="IPR001242">
    <property type="entry name" value="Condensation_dom"/>
</dbReference>
<comment type="cofactor">
    <cofactor evidence="1">
        <name>pantetheine 4'-phosphate</name>
        <dbReference type="ChEBI" id="CHEBI:47942"/>
    </cofactor>
</comment>
<dbReference type="Gene3D" id="3.40.50.1820">
    <property type="entry name" value="alpha/beta hydrolase"/>
    <property type="match status" value="1"/>
</dbReference>
<evidence type="ECO:0000313" key="5">
    <source>
        <dbReference type="EMBL" id="RLJ72741.1"/>
    </source>
</evidence>
<gene>
    <name evidence="5" type="ORF">BCL90_4382</name>
    <name evidence="6" type="ORF">E3V97_20465</name>
</gene>
<dbReference type="InterPro" id="IPR023213">
    <property type="entry name" value="CAT-like_dom_sf"/>
</dbReference>
<evidence type="ECO:0000256" key="3">
    <source>
        <dbReference type="ARBA" id="ARBA00022553"/>
    </source>
</evidence>
<dbReference type="InterPro" id="IPR020845">
    <property type="entry name" value="AMP-binding_CS"/>
</dbReference>
<dbReference type="EMBL" id="RCCK01000014">
    <property type="protein sequence ID" value="RLJ72741.1"/>
    <property type="molecule type" value="Genomic_DNA"/>
</dbReference>
<dbReference type="InterPro" id="IPR006162">
    <property type="entry name" value="Ppantetheine_attach_site"/>
</dbReference>
<dbReference type="GO" id="GO:0003824">
    <property type="term" value="F:catalytic activity"/>
    <property type="evidence" value="ECO:0007669"/>
    <property type="project" value="InterPro"/>
</dbReference>
<dbReference type="Gene3D" id="3.30.300.30">
    <property type="match status" value="2"/>
</dbReference>